<dbReference type="InterPro" id="IPR006121">
    <property type="entry name" value="HMA_dom"/>
</dbReference>
<proteinExistence type="inferred from homology"/>
<gene>
    <name evidence="7" type="ORF">PIB30_081503</name>
</gene>
<dbReference type="InterPro" id="IPR036163">
    <property type="entry name" value="HMA_dom_sf"/>
</dbReference>
<sequence>MGEEEKKSDVTKTEEEEQPKEPAKIEDKGSEKSTEELKSEAMVPSEIVLKVFMHCEGCARKVRRSLKSFPGVEGVITDTKSQKVVVKGDKVDPLKVLERVQKKSHRRVELLSPIPKPPSQKEATKPPQEAEKPEEKKQEIVTVVLKIHMHCEACSQEIKRRILRMKGVESAEADLKNATVSVTGAIEASKLVDYVYKRTGRQAVIIKQEPQEESPKNQEEEPIKPKEEEAQPKKEEKAEKPQQEQGAENNKKEEEKKSGKEEEVVEEKTKQKEIEKEKDENNNNNNNKEERKETVNLTKNEYYYYPPRHGMELYAYAYNYNPPPPPPLSFPNVHYPVYYQNYPPHMFSDENPNACSVM</sequence>
<keyword evidence="8" id="KW-1185">Reference proteome</keyword>
<dbReference type="SUPFAM" id="SSF55008">
    <property type="entry name" value="HMA, heavy metal-associated domain"/>
    <property type="match status" value="2"/>
</dbReference>
<feature type="region of interest" description="Disordered" evidence="5">
    <location>
        <begin position="1"/>
        <end position="40"/>
    </location>
</feature>
<reference evidence="7 8" key="1">
    <citation type="journal article" date="2023" name="Plants (Basel)">
        <title>Bridging the Gap: Combining Genomics and Transcriptomics Approaches to Understand Stylosanthes scabra, an Orphan Legume from the Brazilian Caatinga.</title>
        <authorList>
            <person name="Ferreira-Neto J.R.C."/>
            <person name="da Silva M.D."/>
            <person name="Binneck E."/>
            <person name="de Melo N.F."/>
            <person name="da Silva R.H."/>
            <person name="de Melo A.L.T.M."/>
            <person name="Pandolfi V."/>
            <person name="Bustamante F.O."/>
            <person name="Brasileiro-Vidal A.C."/>
            <person name="Benko-Iseppon A.M."/>
        </authorList>
    </citation>
    <scope>NUCLEOTIDE SEQUENCE [LARGE SCALE GENOMIC DNA]</scope>
    <source>
        <tissue evidence="7">Leaves</tissue>
    </source>
</reference>
<feature type="domain" description="HMA" evidence="6">
    <location>
        <begin position="140"/>
        <end position="204"/>
    </location>
</feature>
<keyword evidence="2" id="KW-0479">Metal-binding</keyword>
<keyword evidence="1" id="KW-0488">Methylation</keyword>
<feature type="compositionally biased region" description="Basic and acidic residues" evidence="5">
    <location>
        <begin position="1"/>
        <end position="39"/>
    </location>
</feature>
<evidence type="ECO:0000313" key="7">
    <source>
        <dbReference type="EMBL" id="MED6126750.1"/>
    </source>
</evidence>
<feature type="region of interest" description="Disordered" evidence="5">
    <location>
        <begin position="206"/>
        <end position="295"/>
    </location>
</feature>
<protein>
    <recommendedName>
        <fullName evidence="6">HMA domain-containing protein</fullName>
    </recommendedName>
</protein>
<dbReference type="PROSITE" id="PS50846">
    <property type="entry name" value="HMA_2"/>
    <property type="match status" value="2"/>
</dbReference>
<organism evidence="7 8">
    <name type="scientific">Stylosanthes scabra</name>
    <dbReference type="NCBI Taxonomy" id="79078"/>
    <lineage>
        <taxon>Eukaryota</taxon>
        <taxon>Viridiplantae</taxon>
        <taxon>Streptophyta</taxon>
        <taxon>Embryophyta</taxon>
        <taxon>Tracheophyta</taxon>
        <taxon>Spermatophyta</taxon>
        <taxon>Magnoliopsida</taxon>
        <taxon>eudicotyledons</taxon>
        <taxon>Gunneridae</taxon>
        <taxon>Pentapetalae</taxon>
        <taxon>rosids</taxon>
        <taxon>fabids</taxon>
        <taxon>Fabales</taxon>
        <taxon>Fabaceae</taxon>
        <taxon>Papilionoideae</taxon>
        <taxon>50 kb inversion clade</taxon>
        <taxon>dalbergioids sensu lato</taxon>
        <taxon>Dalbergieae</taxon>
        <taxon>Pterocarpus clade</taxon>
        <taxon>Stylosanthes</taxon>
    </lineage>
</organism>
<keyword evidence="3" id="KW-0636">Prenylation</keyword>
<dbReference type="Pfam" id="PF00403">
    <property type="entry name" value="HMA"/>
    <property type="match status" value="2"/>
</dbReference>
<evidence type="ECO:0000256" key="5">
    <source>
        <dbReference type="SAM" id="MobiDB-lite"/>
    </source>
</evidence>
<evidence type="ECO:0000256" key="4">
    <source>
        <dbReference type="ARBA" id="ARBA00024045"/>
    </source>
</evidence>
<evidence type="ECO:0000256" key="3">
    <source>
        <dbReference type="ARBA" id="ARBA00023289"/>
    </source>
</evidence>
<dbReference type="Proteomes" id="UP001341840">
    <property type="component" value="Unassembled WGS sequence"/>
</dbReference>
<dbReference type="Gene3D" id="3.30.70.100">
    <property type="match status" value="2"/>
</dbReference>
<evidence type="ECO:0000256" key="2">
    <source>
        <dbReference type="ARBA" id="ARBA00022723"/>
    </source>
</evidence>
<dbReference type="PANTHER" id="PTHR46195:SF2">
    <property type="entry name" value="HEAVY METAL-ASSOCIATED ISOPRENYLATED PLANT PROTEIN 7"/>
    <property type="match status" value="1"/>
</dbReference>
<feature type="compositionally biased region" description="Basic and acidic residues" evidence="5">
    <location>
        <begin position="122"/>
        <end position="136"/>
    </location>
</feature>
<comment type="caution">
    <text evidence="7">The sequence shown here is derived from an EMBL/GenBank/DDBJ whole genome shotgun (WGS) entry which is preliminary data.</text>
</comment>
<feature type="compositionally biased region" description="Basic and acidic residues" evidence="5">
    <location>
        <begin position="249"/>
        <end position="294"/>
    </location>
</feature>
<dbReference type="CDD" id="cd00371">
    <property type="entry name" value="HMA"/>
    <property type="match status" value="2"/>
</dbReference>
<dbReference type="InterPro" id="IPR044577">
    <property type="entry name" value="HIPP4/7/8/17/18/19"/>
</dbReference>
<dbReference type="PANTHER" id="PTHR46195">
    <property type="entry name" value="HEAVY METAL-ASSOCIATED ISOPRENYLATED PLANT PROTEIN 7"/>
    <property type="match status" value="1"/>
</dbReference>
<feature type="compositionally biased region" description="Basic and acidic residues" evidence="5">
    <location>
        <begin position="209"/>
        <end position="242"/>
    </location>
</feature>
<evidence type="ECO:0000313" key="8">
    <source>
        <dbReference type="Proteomes" id="UP001341840"/>
    </source>
</evidence>
<feature type="region of interest" description="Disordered" evidence="5">
    <location>
        <begin position="106"/>
        <end position="136"/>
    </location>
</feature>
<evidence type="ECO:0000256" key="1">
    <source>
        <dbReference type="ARBA" id="ARBA00022481"/>
    </source>
</evidence>
<comment type="similarity">
    <text evidence="4">Belongs to the HIPP family.</text>
</comment>
<feature type="domain" description="HMA" evidence="6">
    <location>
        <begin position="44"/>
        <end position="108"/>
    </location>
</feature>
<accession>A0ABU6RS06</accession>
<name>A0ABU6RS06_9FABA</name>
<dbReference type="EMBL" id="JASCZI010031430">
    <property type="protein sequence ID" value="MED6126750.1"/>
    <property type="molecule type" value="Genomic_DNA"/>
</dbReference>
<evidence type="ECO:0000259" key="6">
    <source>
        <dbReference type="PROSITE" id="PS50846"/>
    </source>
</evidence>
<keyword evidence="3" id="KW-0449">Lipoprotein</keyword>